<dbReference type="InterPro" id="IPR036034">
    <property type="entry name" value="PDZ_sf"/>
</dbReference>
<evidence type="ECO:0000313" key="4">
    <source>
        <dbReference type="Proteomes" id="UP001364890"/>
    </source>
</evidence>
<keyword evidence="1" id="KW-0378">Hydrolase</keyword>
<proteinExistence type="predicted"/>
<dbReference type="Pfam" id="PF05580">
    <property type="entry name" value="Peptidase_S55"/>
    <property type="match status" value="1"/>
</dbReference>
<dbReference type="PROSITE" id="PS51494">
    <property type="entry name" value="SPOIVB"/>
    <property type="match status" value="1"/>
</dbReference>
<sequence length="320" mass="35678">MKPSYRIWSLITILFFTLFFAVNSTFAQNSTSSVVPLGQSIQIDLQYGAVVLGNDVLLTDDYWLRTGDAIKQINSKNVRTMEDIKTHIKDKEQIIIHYERNKNMYTKEITSEQILKLLPFLKDATEGIGTLTYFDLETNEFGALGHQIVDHPSGLTPSFSEGSIYLSSILQIKKSIPGKPGYKITSHQNNSSPIGGVNENNVYGIFGKLEKNAIENIPMQEVEVADKEAITTGKAIMRTSIDGEKVQDFSIEITTVEDYLFQFTVIDKTLIEKTGGILQGMSGSPIIQQDKLIGVVTHMYVDKPKNGAALSIKEMMKKNP</sequence>
<evidence type="ECO:0000256" key="1">
    <source>
        <dbReference type="ARBA" id="ARBA00022825"/>
    </source>
</evidence>
<reference evidence="3 4" key="1">
    <citation type="submission" date="2024-01" db="EMBL/GenBank/DDBJ databases">
        <title>Seven novel Bacillus-like species.</title>
        <authorList>
            <person name="Liu G."/>
        </authorList>
    </citation>
    <scope>NUCLEOTIDE SEQUENCE [LARGE SCALE GENOMIC DNA]</scope>
    <source>
        <strain evidence="3 4">FJAT-51614</strain>
    </source>
</reference>
<feature type="domain" description="Peptidase S55" evidence="2">
    <location>
        <begin position="98"/>
        <end position="320"/>
    </location>
</feature>
<dbReference type="EMBL" id="JBAWSY010000019">
    <property type="protein sequence ID" value="MEI4771379.1"/>
    <property type="molecule type" value="Genomic_DNA"/>
</dbReference>
<gene>
    <name evidence="3" type="ORF">WAX74_17270</name>
</gene>
<dbReference type="InterPro" id="IPR009003">
    <property type="entry name" value="Peptidase_S1_PA"/>
</dbReference>
<evidence type="ECO:0000259" key="2">
    <source>
        <dbReference type="PROSITE" id="PS51494"/>
    </source>
</evidence>
<accession>A0ABU8F8P4</accession>
<keyword evidence="4" id="KW-1185">Reference proteome</keyword>
<dbReference type="SUPFAM" id="SSF50156">
    <property type="entry name" value="PDZ domain-like"/>
    <property type="match status" value="1"/>
</dbReference>
<dbReference type="SUPFAM" id="SSF50494">
    <property type="entry name" value="Trypsin-like serine proteases"/>
    <property type="match status" value="1"/>
</dbReference>
<organism evidence="3 4">
    <name type="scientific">Psychrobacillus mangrovi</name>
    <dbReference type="NCBI Taxonomy" id="3117745"/>
    <lineage>
        <taxon>Bacteria</taxon>
        <taxon>Bacillati</taxon>
        <taxon>Bacillota</taxon>
        <taxon>Bacilli</taxon>
        <taxon>Bacillales</taxon>
        <taxon>Bacillaceae</taxon>
        <taxon>Psychrobacillus</taxon>
    </lineage>
</organism>
<comment type="caution">
    <text evidence="3">The sequence shown here is derived from an EMBL/GenBank/DDBJ whole genome shotgun (WGS) entry which is preliminary data.</text>
</comment>
<keyword evidence="1" id="KW-0720">Serine protease</keyword>
<protein>
    <submittedName>
        <fullName evidence="3">SpoIVB peptidase S55 domain-containing protein</fullName>
    </submittedName>
</protein>
<keyword evidence="1" id="KW-0645">Protease</keyword>
<dbReference type="InterPro" id="IPR008763">
    <property type="entry name" value="Peptidase_S55"/>
</dbReference>
<evidence type="ECO:0000313" key="3">
    <source>
        <dbReference type="EMBL" id="MEI4771379.1"/>
    </source>
</evidence>
<name>A0ABU8F8P4_9BACI</name>
<dbReference type="Proteomes" id="UP001364890">
    <property type="component" value="Unassembled WGS sequence"/>
</dbReference>
<dbReference type="RefSeq" id="WP_336498931.1">
    <property type="nucleotide sequence ID" value="NZ_JBAWSY010000019.1"/>
</dbReference>